<dbReference type="EMBL" id="CENE01000001">
    <property type="protein sequence ID" value="CEQ38620.1"/>
    <property type="molecule type" value="Genomic_DNA"/>
</dbReference>
<sequence>MLPLDDPSWDMQGTEDIGYLLNFGWLFTKPTPASVKLWELAFEQYERANEWDQQLISSLIRNQGGHEWAGPAGGQHWWLIDSFDFKLYMLPLSTMQATHTVMLNWFSPNLSAPEPVMNHLTAVTYANRRFYPKERGWFANVNGFYTRLRPIVTSPSLNGTVTELLAYSRILEIVANKTDRAFMVPDNVTIVEGGQTLVRDWTRLVNIEAAVANDLDLLEPRFFTHAARYLPTSTLDAWSSNRRELPLDDFKNIHELIAHVDSLPSTTTTGPPEILSLTGWNAARADAWSLAEVDVDVGFKIVPPCERFEEVHLPFPWCKSVFPAA</sequence>
<dbReference type="AlphaFoldDB" id="A0A0D6EGB3"/>
<evidence type="ECO:0000313" key="2">
    <source>
        <dbReference type="Proteomes" id="UP000243876"/>
    </source>
</evidence>
<reference evidence="2" key="1">
    <citation type="submission" date="2015-02" db="EMBL/GenBank/DDBJ databases">
        <authorList>
            <person name="Gon?alves P."/>
        </authorList>
    </citation>
    <scope>NUCLEOTIDE SEQUENCE [LARGE SCALE GENOMIC DNA]</scope>
</reference>
<name>A0A0D6EGB3_SPOSA</name>
<keyword evidence="2" id="KW-1185">Reference proteome</keyword>
<evidence type="ECO:0000313" key="1">
    <source>
        <dbReference type="EMBL" id="CEQ38620.1"/>
    </source>
</evidence>
<accession>A0A0D6EGB3</accession>
<gene>
    <name evidence="1" type="primary">SPOSA6832_00049</name>
</gene>
<organism evidence="1 2">
    <name type="scientific">Sporidiobolus salmonicolor</name>
    <name type="common">Yeast-like fungus</name>
    <name type="synonym">Sporobolomyces salmonicolor</name>
    <dbReference type="NCBI Taxonomy" id="5005"/>
    <lineage>
        <taxon>Eukaryota</taxon>
        <taxon>Fungi</taxon>
        <taxon>Dikarya</taxon>
        <taxon>Basidiomycota</taxon>
        <taxon>Pucciniomycotina</taxon>
        <taxon>Microbotryomycetes</taxon>
        <taxon>Sporidiobolales</taxon>
        <taxon>Sporidiobolaceae</taxon>
        <taxon>Sporobolomyces</taxon>
    </lineage>
</organism>
<dbReference type="Proteomes" id="UP000243876">
    <property type="component" value="Unassembled WGS sequence"/>
</dbReference>
<protein>
    <submittedName>
        <fullName evidence="1">SPOSA6832_00049-mRNA-1:cds</fullName>
    </submittedName>
</protein>
<dbReference type="OrthoDB" id="2524025at2759"/>
<feature type="non-terminal residue" evidence="1">
    <location>
        <position position="1"/>
    </location>
</feature>
<proteinExistence type="predicted"/>